<reference evidence="2 3" key="1">
    <citation type="submission" date="2018-10" db="EMBL/GenBank/DDBJ databases">
        <title>Sequencing the genomes of 1000 actinobacteria strains.</title>
        <authorList>
            <person name="Klenk H.-P."/>
        </authorList>
    </citation>
    <scope>NUCLEOTIDE SEQUENCE [LARGE SCALE GENOMIC DNA]</scope>
    <source>
        <strain evidence="2 3">DSM 44343</strain>
    </source>
</reference>
<sequence>MVDTSSTLEDLSRKHLDIARDDSHGRSADILVHDGPLRQTLMAMVAGTELGEHNSPPAASMLVLSGRVKVTADEGEVVLNVGELRGLTHHRHSVTAIEDSVFILTTVTGYGEPSRR</sequence>
<reference evidence="1 4" key="2">
    <citation type="submission" date="2023-10" db="EMBL/GenBank/DDBJ databases">
        <title>Development of a sustainable strategy for remediation of hydrocarbon-contaminated territories based on the waste exchange concept.</title>
        <authorList>
            <person name="Krivoruchko A."/>
        </authorList>
    </citation>
    <scope>NUCLEOTIDE SEQUENCE [LARGE SCALE GENOMIC DNA]</scope>
    <source>
        <strain evidence="1 4">IEGM 1236</strain>
    </source>
</reference>
<accession>A0A495K3A0</accession>
<dbReference type="InterPro" id="IPR014710">
    <property type="entry name" value="RmlC-like_jellyroll"/>
</dbReference>
<dbReference type="EMBL" id="JAWLUM010000008">
    <property type="protein sequence ID" value="MDV7137062.1"/>
    <property type="molecule type" value="Genomic_DNA"/>
</dbReference>
<dbReference type="SUPFAM" id="SSF51182">
    <property type="entry name" value="RmlC-like cupins"/>
    <property type="match status" value="1"/>
</dbReference>
<dbReference type="AlphaFoldDB" id="A0A315SFS4"/>
<dbReference type="Proteomes" id="UP001185792">
    <property type="component" value="Unassembled WGS sequence"/>
</dbReference>
<comment type="caution">
    <text evidence="2">The sequence shown here is derived from an EMBL/GenBank/DDBJ whole genome shotgun (WGS) entry which is preliminary data.</text>
</comment>
<evidence type="ECO:0000313" key="4">
    <source>
        <dbReference type="Proteomes" id="UP001185792"/>
    </source>
</evidence>
<evidence type="ECO:0000313" key="1">
    <source>
        <dbReference type="EMBL" id="MDV7137062.1"/>
    </source>
</evidence>
<accession>A0A315SFS4</accession>
<evidence type="ECO:0000313" key="2">
    <source>
        <dbReference type="EMBL" id="RKR95265.1"/>
    </source>
</evidence>
<protein>
    <submittedName>
        <fullName evidence="1">Cupin</fullName>
    </submittedName>
</protein>
<dbReference type="Gene3D" id="2.60.120.10">
    <property type="entry name" value="Jelly Rolls"/>
    <property type="match status" value="1"/>
</dbReference>
<dbReference type="RefSeq" id="WP_062798454.1">
    <property type="nucleotide sequence ID" value="NZ_CBCRXS010000002.1"/>
</dbReference>
<keyword evidence="4" id="KW-1185">Reference proteome</keyword>
<proteinExistence type="predicted"/>
<dbReference type="InterPro" id="IPR011051">
    <property type="entry name" value="RmlC_Cupin_sf"/>
</dbReference>
<gene>
    <name evidence="2" type="ORF">DFJ75_2083</name>
    <name evidence="1" type="ORF">R4198_25500</name>
</gene>
<name>A0A315SFS4_WILMA</name>
<evidence type="ECO:0000313" key="3">
    <source>
        <dbReference type="Proteomes" id="UP000274762"/>
    </source>
</evidence>
<organism evidence="2 3">
    <name type="scientific">Williamsia marianensis</name>
    <dbReference type="NCBI Taxonomy" id="85044"/>
    <lineage>
        <taxon>Bacteria</taxon>
        <taxon>Bacillati</taxon>
        <taxon>Actinomycetota</taxon>
        <taxon>Actinomycetes</taxon>
        <taxon>Mycobacteriales</taxon>
        <taxon>Nocardiaceae</taxon>
        <taxon>Williamsia</taxon>
    </lineage>
</organism>
<dbReference type="Proteomes" id="UP000274762">
    <property type="component" value="Unassembled WGS sequence"/>
</dbReference>
<dbReference type="EMBL" id="RBKV01000001">
    <property type="protein sequence ID" value="RKR95265.1"/>
    <property type="molecule type" value="Genomic_DNA"/>
</dbReference>